<name>A0A5D2EPQ3_GOSDA</name>
<evidence type="ECO:0000313" key="3">
    <source>
        <dbReference type="Proteomes" id="UP000323506"/>
    </source>
</evidence>
<dbReference type="EMBL" id="CM017698">
    <property type="protein sequence ID" value="TYG95081.1"/>
    <property type="molecule type" value="Genomic_DNA"/>
</dbReference>
<organism evidence="2 3">
    <name type="scientific">Gossypium darwinii</name>
    <name type="common">Darwin's cotton</name>
    <name type="synonym">Gossypium barbadense var. darwinii</name>
    <dbReference type="NCBI Taxonomy" id="34276"/>
    <lineage>
        <taxon>Eukaryota</taxon>
        <taxon>Viridiplantae</taxon>
        <taxon>Streptophyta</taxon>
        <taxon>Embryophyta</taxon>
        <taxon>Tracheophyta</taxon>
        <taxon>Spermatophyta</taxon>
        <taxon>Magnoliopsida</taxon>
        <taxon>eudicotyledons</taxon>
        <taxon>Gunneridae</taxon>
        <taxon>Pentapetalae</taxon>
        <taxon>rosids</taxon>
        <taxon>malvids</taxon>
        <taxon>Malvales</taxon>
        <taxon>Malvaceae</taxon>
        <taxon>Malvoideae</taxon>
        <taxon>Gossypium</taxon>
    </lineage>
</organism>
<evidence type="ECO:0000256" key="1">
    <source>
        <dbReference type="SAM" id="MobiDB-lite"/>
    </source>
</evidence>
<feature type="region of interest" description="Disordered" evidence="1">
    <location>
        <begin position="24"/>
        <end position="96"/>
    </location>
</feature>
<evidence type="ECO:0000313" key="2">
    <source>
        <dbReference type="EMBL" id="TYG95081.1"/>
    </source>
</evidence>
<proteinExistence type="predicted"/>
<feature type="compositionally biased region" description="Acidic residues" evidence="1">
    <location>
        <begin position="79"/>
        <end position="91"/>
    </location>
</feature>
<sequence>MGGTKAEKKNSSFSLLPCSLLFGRPREAPSHRRTATEHDGRRLARAGFKPRFKASPKAEPSQPKSCESKGLPFLIRPDPDDEGEPSGDETTSDSGVRGVKGWWLAGEKARRRAWGLSSCCILGKGWWLLKKNKDSGLLGLVLVIG</sequence>
<gene>
    <name evidence="2" type="ORF">ES288_A11G239700v1</name>
</gene>
<dbReference type="Proteomes" id="UP000323506">
    <property type="component" value="Chromosome A11"/>
</dbReference>
<keyword evidence="3" id="KW-1185">Reference proteome</keyword>
<protein>
    <submittedName>
        <fullName evidence="2">Uncharacterized protein</fullName>
    </submittedName>
</protein>
<feature type="compositionally biased region" description="Basic and acidic residues" evidence="1">
    <location>
        <begin position="24"/>
        <end position="42"/>
    </location>
</feature>
<dbReference type="AlphaFoldDB" id="A0A5D2EPQ3"/>
<accession>A0A5D2EPQ3</accession>
<reference evidence="2 3" key="1">
    <citation type="submission" date="2019-06" db="EMBL/GenBank/DDBJ databases">
        <title>WGS assembly of Gossypium darwinii.</title>
        <authorList>
            <person name="Chen Z.J."/>
            <person name="Sreedasyam A."/>
            <person name="Ando A."/>
            <person name="Song Q."/>
            <person name="De L."/>
            <person name="Hulse-Kemp A."/>
            <person name="Ding M."/>
            <person name="Ye W."/>
            <person name="Kirkbride R."/>
            <person name="Jenkins J."/>
            <person name="Plott C."/>
            <person name="Lovell J."/>
            <person name="Lin Y.-M."/>
            <person name="Vaughn R."/>
            <person name="Liu B."/>
            <person name="Li W."/>
            <person name="Simpson S."/>
            <person name="Scheffler B."/>
            <person name="Saski C."/>
            <person name="Grover C."/>
            <person name="Hu G."/>
            <person name="Conover J."/>
            <person name="Carlson J."/>
            <person name="Shu S."/>
            <person name="Boston L."/>
            <person name="Williams M."/>
            <person name="Peterson D."/>
            <person name="Mcgee K."/>
            <person name="Jones D."/>
            <person name="Wendel J."/>
            <person name="Stelly D."/>
            <person name="Grimwood J."/>
            <person name="Schmutz J."/>
        </authorList>
    </citation>
    <scope>NUCLEOTIDE SEQUENCE [LARGE SCALE GENOMIC DNA]</scope>
    <source>
        <strain evidence="2">1808015.09</strain>
    </source>
</reference>